<organism evidence="2 3">
    <name type="scientific">Pseudosporangium ferrugineum</name>
    <dbReference type="NCBI Taxonomy" id="439699"/>
    <lineage>
        <taxon>Bacteria</taxon>
        <taxon>Bacillati</taxon>
        <taxon>Actinomycetota</taxon>
        <taxon>Actinomycetes</taxon>
        <taxon>Micromonosporales</taxon>
        <taxon>Micromonosporaceae</taxon>
        <taxon>Pseudosporangium</taxon>
    </lineage>
</organism>
<sequence length="270" mass="28663">MRKAGLLRRGLTAAAAGLALTGAAVAAAPAPARADATYETFIQFFISAYDKGSDGSYSVAEINELIQQVIGAVNGAKSDVLDRLDDQLTSELRGKAEAAVTKVELLRVPWLAGPAINSTHDAAYSAKAHLTTVAADDGALDAVGRAMIVLFAELNAAYLMVDADEGTNLAAGQRPYLRQGLEQLIREMQPDCARNSLPSAGYVSYVCEFDGRTVRAEYWAGSDSYTIDGSAPIPGQIDPGLVEDYTMARTVLPDAERLLAELIREGVRLP</sequence>
<dbReference type="Proteomes" id="UP000239209">
    <property type="component" value="Unassembled WGS sequence"/>
</dbReference>
<dbReference type="PROSITE" id="PS51318">
    <property type="entry name" value="TAT"/>
    <property type="match status" value="1"/>
</dbReference>
<evidence type="ECO:0000313" key="3">
    <source>
        <dbReference type="Proteomes" id="UP000239209"/>
    </source>
</evidence>
<accession>A0A2T0SFB3</accession>
<comment type="caution">
    <text evidence="2">The sequence shown here is derived from an EMBL/GenBank/DDBJ whole genome shotgun (WGS) entry which is preliminary data.</text>
</comment>
<proteinExistence type="predicted"/>
<dbReference type="EMBL" id="PVZG01000002">
    <property type="protein sequence ID" value="PRY32099.1"/>
    <property type="molecule type" value="Genomic_DNA"/>
</dbReference>
<protein>
    <recommendedName>
        <fullName evidence="4">EF-hand domain-containing protein</fullName>
    </recommendedName>
</protein>
<evidence type="ECO:0008006" key="4">
    <source>
        <dbReference type="Google" id="ProtNLM"/>
    </source>
</evidence>
<reference evidence="2 3" key="1">
    <citation type="submission" date="2018-03" db="EMBL/GenBank/DDBJ databases">
        <title>Genomic Encyclopedia of Archaeal and Bacterial Type Strains, Phase II (KMG-II): from individual species to whole genera.</title>
        <authorList>
            <person name="Goeker M."/>
        </authorList>
    </citation>
    <scope>NUCLEOTIDE SEQUENCE [LARGE SCALE GENOMIC DNA]</scope>
    <source>
        <strain evidence="2 3">DSM 45348</strain>
    </source>
</reference>
<gene>
    <name evidence="2" type="ORF">CLV70_102310</name>
</gene>
<feature type="signal peptide" evidence="1">
    <location>
        <begin position="1"/>
        <end position="26"/>
    </location>
</feature>
<feature type="chain" id="PRO_5015541448" description="EF-hand domain-containing protein" evidence="1">
    <location>
        <begin position="27"/>
        <end position="270"/>
    </location>
</feature>
<dbReference type="InterPro" id="IPR006311">
    <property type="entry name" value="TAT_signal"/>
</dbReference>
<evidence type="ECO:0000256" key="1">
    <source>
        <dbReference type="SAM" id="SignalP"/>
    </source>
</evidence>
<keyword evidence="3" id="KW-1185">Reference proteome</keyword>
<name>A0A2T0SFB3_9ACTN</name>
<dbReference type="OrthoDB" id="3373459at2"/>
<evidence type="ECO:0000313" key="2">
    <source>
        <dbReference type="EMBL" id="PRY32099.1"/>
    </source>
</evidence>
<dbReference type="AlphaFoldDB" id="A0A2T0SFB3"/>
<dbReference type="RefSeq" id="WP_106125311.1">
    <property type="nucleotide sequence ID" value="NZ_PVZG01000002.1"/>
</dbReference>
<keyword evidence="1" id="KW-0732">Signal</keyword>